<dbReference type="InParanoid" id="A0A7L4YL12"/>
<evidence type="ECO:0000313" key="6">
    <source>
        <dbReference type="EMBL" id="QHB99246.1"/>
    </source>
</evidence>
<dbReference type="OrthoDB" id="9800582at2"/>
<dbReference type="Gene3D" id="3.40.50.1220">
    <property type="entry name" value="TPP-binding domain"/>
    <property type="match status" value="1"/>
</dbReference>
<evidence type="ECO:0000256" key="4">
    <source>
        <dbReference type="PROSITE-ProRule" id="PRU00236"/>
    </source>
</evidence>
<dbReference type="PANTHER" id="PTHR11085">
    <property type="entry name" value="NAD-DEPENDENT PROTEIN DEACYLASE SIRTUIN-5, MITOCHONDRIAL-RELATED"/>
    <property type="match status" value="1"/>
</dbReference>
<feature type="active site" description="Proton acceptor" evidence="4">
    <location>
        <position position="123"/>
    </location>
</feature>
<keyword evidence="7" id="KW-1185">Reference proteome</keyword>
<dbReference type="Gene3D" id="3.30.1600.10">
    <property type="entry name" value="SIR2/SIRT2 'Small Domain"/>
    <property type="match status" value="1"/>
</dbReference>
<evidence type="ECO:0000259" key="5">
    <source>
        <dbReference type="PROSITE" id="PS50305"/>
    </source>
</evidence>
<dbReference type="GO" id="GO:0046872">
    <property type="term" value="F:metal ion binding"/>
    <property type="evidence" value="ECO:0007669"/>
    <property type="project" value="UniProtKB-KW"/>
</dbReference>
<protein>
    <recommendedName>
        <fullName evidence="1">protein acetyllysine N-acetyltransferase</fullName>
        <ecNumber evidence="1">2.3.1.286</ecNumber>
    </recommendedName>
</protein>
<gene>
    <name evidence="6" type="ORF">EK0264_02365</name>
</gene>
<dbReference type="AlphaFoldDB" id="A0A7L4YL12"/>
<evidence type="ECO:0000256" key="3">
    <source>
        <dbReference type="ARBA" id="ARBA00023027"/>
    </source>
</evidence>
<dbReference type="KEGG" id="eke:EK0264_02365"/>
<dbReference type="PROSITE" id="PS50305">
    <property type="entry name" value="SIRTUIN"/>
    <property type="match status" value="1"/>
</dbReference>
<dbReference type="GO" id="GO:0070403">
    <property type="term" value="F:NAD+ binding"/>
    <property type="evidence" value="ECO:0007669"/>
    <property type="project" value="InterPro"/>
</dbReference>
<dbReference type="InterPro" id="IPR003000">
    <property type="entry name" value="Sirtuin"/>
</dbReference>
<organism evidence="6 7">
    <name type="scientific">Epidermidibacterium keratini</name>
    <dbReference type="NCBI Taxonomy" id="1891644"/>
    <lineage>
        <taxon>Bacteria</taxon>
        <taxon>Bacillati</taxon>
        <taxon>Actinomycetota</taxon>
        <taxon>Actinomycetes</taxon>
        <taxon>Sporichthyales</taxon>
        <taxon>Sporichthyaceae</taxon>
        <taxon>Epidermidibacterium</taxon>
    </lineage>
</organism>
<dbReference type="RefSeq" id="WP_159542536.1">
    <property type="nucleotide sequence ID" value="NZ_CP047156.1"/>
</dbReference>
<evidence type="ECO:0000256" key="1">
    <source>
        <dbReference type="ARBA" id="ARBA00012928"/>
    </source>
</evidence>
<dbReference type="InterPro" id="IPR026590">
    <property type="entry name" value="Ssirtuin_cat_dom"/>
</dbReference>
<keyword evidence="4" id="KW-0862">Zinc</keyword>
<dbReference type="EMBL" id="CP047156">
    <property type="protein sequence ID" value="QHB99246.1"/>
    <property type="molecule type" value="Genomic_DNA"/>
</dbReference>
<reference evidence="6 7" key="1">
    <citation type="journal article" date="2018" name="Int. J. Syst. Evol. Microbiol.">
        <title>Epidermidibacterium keratini gen. nov., sp. nov., a member of the family Sporichthyaceae, isolated from keratin epidermis.</title>
        <authorList>
            <person name="Lee D.G."/>
            <person name="Trujillo M.E."/>
            <person name="Kang S."/>
            <person name="Nam J.J."/>
            <person name="Kim Y.J."/>
        </authorList>
    </citation>
    <scope>NUCLEOTIDE SEQUENCE [LARGE SCALE GENOMIC DNA]</scope>
    <source>
        <strain evidence="6 7">EPI-7</strain>
    </source>
</reference>
<dbReference type="InterPro" id="IPR029035">
    <property type="entry name" value="DHS-like_NAD/FAD-binding_dom"/>
</dbReference>
<evidence type="ECO:0000256" key="2">
    <source>
        <dbReference type="ARBA" id="ARBA00022679"/>
    </source>
</evidence>
<keyword evidence="3" id="KW-0520">NAD</keyword>
<feature type="binding site" evidence="4">
    <location>
        <position position="184"/>
    </location>
    <ligand>
        <name>Zn(2+)</name>
        <dbReference type="ChEBI" id="CHEBI:29105"/>
    </ligand>
</feature>
<name>A0A7L4YL12_9ACTN</name>
<dbReference type="InterPro" id="IPR026591">
    <property type="entry name" value="Sirtuin_cat_small_dom_sf"/>
</dbReference>
<dbReference type="Pfam" id="PF02146">
    <property type="entry name" value="SIR2"/>
    <property type="match status" value="1"/>
</dbReference>
<dbReference type="PANTHER" id="PTHR11085:SF10">
    <property type="entry name" value="NAD-DEPENDENT PROTEIN DEACYLASE SIRTUIN-5, MITOCHONDRIAL-RELATED"/>
    <property type="match status" value="1"/>
</dbReference>
<feature type="binding site" evidence="4">
    <location>
        <position position="131"/>
    </location>
    <ligand>
        <name>Zn(2+)</name>
        <dbReference type="ChEBI" id="CHEBI:29105"/>
    </ligand>
</feature>
<evidence type="ECO:0000313" key="7">
    <source>
        <dbReference type="Proteomes" id="UP000463857"/>
    </source>
</evidence>
<accession>A0A7L4YL12</accession>
<feature type="domain" description="Deacetylase sirtuin-type" evidence="5">
    <location>
        <begin position="1"/>
        <end position="278"/>
    </location>
</feature>
<keyword evidence="2" id="KW-0808">Transferase</keyword>
<dbReference type="SUPFAM" id="SSF52467">
    <property type="entry name" value="DHS-like NAD/FAD-binding domain"/>
    <property type="match status" value="1"/>
</dbReference>
<dbReference type="InterPro" id="IPR050134">
    <property type="entry name" value="NAD-dep_sirtuin_deacylases"/>
</dbReference>
<dbReference type="EC" id="2.3.1.286" evidence="1"/>
<dbReference type="Proteomes" id="UP000463857">
    <property type="component" value="Chromosome"/>
</dbReference>
<proteinExistence type="predicted"/>
<feature type="binding site" evidence="4">
    <location>
        <position position="134"/>
    </location>
    <ligand>
        <name>Zn(2+)</name>
        <dbReference type="ChEBI" id="CHEBI:29105"/>
    </ligand>
</feature>
<dbReference type="GO" id="GO:0017136">
    <property type="term" value="F:histone deacetylase activity, NAD-dependent"/>
    <property type="evidence" value="ECO:0007669"/>
    <property type="project" value="TreeGrafter"/>
</dbReference>
<feature type="binding site" evidence="4">
    <location>
        <position position="181"/>
    </location>
    <ligand>
        <name>Zn(2+)</name>
        <dbReference type="ChEBI" id="CHEBI:29105"/>
    </ligand>
</feature>
<keyword evidence="4" id="KW-0479">Metal-binding</keyword>
<sequence>MTATATDYSPGLDWLLDEVGNGGVIVLSGAGLSTDSGIPDYRGPNARPRRQITLQEFARSEQFRQRYWARSFVGFEKFEVAHPNDGHRAIASLQRSGYVGDIITQNVDGLQQEAGGDRVIDLHGRISGVICLDCRQRTSREVLQERLRAANPGFLESHDGAIAPDGDAEIEDTANFVVVPCLNCGGRLKPDVVMFGETVERAKVDASYAAVDAAEMLLVVGSSLQVQSGLRFVRHAAGAGKPIGIINRGATRGDRYATVKLEAGVTETLTYLVDNLTP</sequence>